<keyword evidence="5" id="KW-1185">Reference proteome</keyword>
<evidence type="ECO:0000259" key="3">
    <source>
        <dbReference type="SMART" id="SM00555"/>
    </source>
</evidence>
<accession>A0A899FW52</accession>
<sequence>MSYQDNRAKVFDRSMVNHLEEKTNIIYHAAFKQFLKSNVKKEFDPRNTKAREKLTYLSKQQFYELSTDVYDELIRRQAKNIDTSFLQPNESFHPKRNQARQKLSTLSISRFLDLLGDVSFELERRFPELAENVTTSSKCSDIYAESYTHSLSDSTSTLLNSGLLVPKTFHPNTIIPNKSVMVEEGSDVELSPIKASISSNSFRLDAASQELSRSLDKKTDDYNLRLKDMDYHENKINSKKQTINDRTESIDNMRKNESTIDYEYRIVSLQNKILSLESQLNVVNVKLSESEQELSLIKKTYEKNVEDEIQLRKTLENNLKELQQSNKVLNEEIQILNKKQDTLNKNNEKYQLLLVNYEKLKFEMEEQQQVTNEVKREAREFLKEMKSLSEKETCSWQQIETLSQQVSFLQDEVKEWKNQYSRAKSQLLGLKATSYTQPLKFKTNYEDCIEEHGIISNIAITTFQIAIDDLLHAGRSLEHRNVLDAMKDVIVSIKSINMDLEDNKHKSIFNDPQKSSAIAKLKSRMSATTNNLMIASKNHALNKGLSPVSLLDAAAFHLTATVVELVKLVKLQPPTITDSLEELNNNFDDIKKPSINPSLTQTDLDVSEDKTLEILSKNTDIPDICSTNTDTSKMPKTSVLKAVIDSDFDNNLDDFKTFLETKTEDIVELIQSLLSSIRADAQIKKLKDHMSKITNIVQSVVSKTFQVIAIENDENLREKISTIVNGLISCCSRSEELLSDKIENINIDKSFKQKLAGIAFDIAKQTKELLRTINGDNGNA</sequence>
<dbReference type="InterPro" id="IPR013724">
    <property type="entry name" value="GIT_SHD"/>
</dbReference>
<dbReference type="Gene3D" id="1.20.120.330">
    <property type="entry name" value="Nucleotidyltransferases domain 2"/>
    <property type="match status" value="1"/>
</dbReference>
<dbReference type="Gene3D" id="6.10.250.3110">
    <property type="match status" value="1"/>
</dbReference>
<organism evidence="4 5">
    <name type="scientific">Pneumocystis wakefieldiae</name>
    <dbReference type="NCBI Taxonomy" id="38082"/>
    <lineage>
        <taxon>Eukaryota</taxon>
        <taxon>Fungi</taxon>
        <taxon>Dikarya</taxon>
        <taxon>Ascomycota</taxon>
        <taxon>Taphrinomycotina</taxon>
        <taxon>Pneumocystomycetes</taxon>
        <taxon>Pneumocystaceae</taxon>
        <taxon>Pneumocystis</taxon>
    </lineage>
</organism>
<feature type="domain" description="GIT Spa2 homology (SHD)" evidence="3">
    <location>
        <begin position="99"/>
        <end position="129"/>
    </location>
</feature>
<keyword evidence="1" id="KW-0677">Repeat</keyword>
<dbReference type="Proteomes" id="UP000663699">
    <property type="component" value="Chromosome 1"/>
</dbReference>
<dbReference type="SUPFAM" id="SSF57997">
    <property type="entry name" value="Tropomyosin"/>
    <property type="match status" value="1"/>
</dbReference>
<dbReference type="InterPro" id="IPR039892">
    <property type="entry name" value="Spa2/Sph1"/>
</dbReference>
<dbReference type="InterPro" id="IPR022018">
    <property type="entry name" value="GIT1_C"/>
</dbReference>
<reference evidence="4" key="1">
    <citation type="submission" date="2020-06" db="EMBL/GenBank/DDBJ databases">
        <title>Genomes of multiple members of Pneumocystis genus reveal paths to human pathogen Pneumocystis jirovecii.</title>
        <authorList>
            <person name="Cisse O.H."/>
            <person name="Ma L."/>
            <person name="Dekker J."/>
            <person name="Khil P."/>
            <person name="Jo J."/>
            <person name="Brenchley J."/>
            <person name="Blair R."/>
            <person name="Pahar B."/>
            <person name="Chabe M."/>
            <person name="Van Rompay K.A."/>
            <person name="Keesler R."/>
            <person name="Sukura A."/>
            <person name="Hirsch V."/>
            <person name="Kutty G."/>
            <person name="Liu Y."/>
            <person name="Peng L."/>
            <person name="Chen J."/>
            <person name="Song J."/>
            <person name="Weissenbacher-Lang C."/>
            <person name="Xu J."/>
            <person name="Upham N.S."/>
            <person name="Stajich J.E."/>
            <person name="Cuomo C.A."/>
            <person name="Cushion M.T."/>
            <person name="Kovacs J.A."/>
        </authorList>
    </citation>
    <scope>NUCLEOTIDE SEQUENCE</scope>
    <source>
        <strain evidence="4">2A</strain>
    </source>
</reference>
<dbReference type="GO" id="GO:0005826">
    <property type="term" value="C:actomyosin contractile ring"/>
    <property type="evidence" value="ECO:0007669"/>
    <property type="project" value="TreeGrafter"/>
</dbReference>
<evidence type="ECO:0000313" key="5">
    <source>
        <dbReference type="Proteomes" id="UP000663699"/>
    </source>
</evidence>
<keyword evidence="2" id="KW-0175">Coiled coil</keyword>
<dbReference type="Pfam" id="PF08518">
    <property type="entry name" value="GIT_SHD"/>
    <property type="match status" value="2"/>
</dbReference>
<dbReference type="EMBL" id="CP054532">
    <property type="protein sequence ID" value="QSL64272.1"/>
    <property type="molecule type" value="Genomic_DNA"/>
</dbReference>
<name>A0A899FW52_9ASCO</name>
<gene>
    <name evidence="4" type="ORF">MERGE_000428</name>
</gene>
<dbReference type="PANTHER" id="PTHR21601:SF0">
    <property type="entry name" value="PROTEIN SPA2-RELATED"/>
    <property type="match status" value="1"/>
</dbReference>
<feature type="coiled-coil region" evidence="2">
    <location>
        <begin position="273"/>
        <end position="433"/>
    </location>
</feature>
<dbReference type="OrthoDB" id="5588096at2759"/>
<dbReference type="InterPro" id="IPR056439">
    <property type="entry name" value="VBS_C3G9"/>
</dbReference>
<evidence type="ECO:0000256" key="2">
    <source>
        <dbReference type="SAM" id="Coils"/>
    </source>
</evidence>
<evidence type="ECO:0000256" key="1">
    <source>
        <dbReference type="ARBA" id="ARBA00022737"/>
    </source>
</evidence>
<dbReference type="AlphaFoldDB" id="A0A899FW52"/>
<proteinExistence type="predicted"/>
<feature type="domain" description="GIT Spa2 homology (SHD)" evidence="3">
    <location>
        <begin position="50"/>
        <end position="80"/>
    </location>
</feature>
<dbReference type="SMART" id="SM00555">
    <property type="entry name" value="GIT"/>
    <property type="match status" value="2"/>
</dbReference>
<protein>
    <recommendedName>
        <fullName evidence="3">GIT Spa2 homology (SHD) domain-containing protein</fullName>
    </recommendedName>
</protein>
<dbReference type="Pfam" id="PF12205">
    <property type="entry name" value="GIT1_C"/>
    <property type="match status" value="1"/>
</dbReference>
<evidence type="ECO:0000313" key="4">
    <source>
        <dbReference type="EMBL" id="QSL64272.1"/>
    </source>
</evidence>
<dbReference type="GO" id="GO:1902716">
    <property type="term" value="C:cell cortex of growing cell tip"/>
    <property type="evidence" value="ECO:0007669"/>
    <property type="project" value="TreeGrafter"/>
</dbReference>
<dbReference type="Pfam" id="PF23742">
    <property type="entry name" value="VBS_C3G9"/>
    <property type="match status" value="1"/>
</dbReference>
<dbReference type="GO" id="GO:0005078">
    <property type="term" value="F:MAP-kinase scaffold activity"/>
    <property type="evidence" value="ECO:0007669"/>
    <property type="project" value="TreeGrafter"/>
</dbReference>
<dbReference type="PANTHER" id="PTHR21601">
    <property type="entry name" value="SPA2 PROTEIN"/>
    <property type="match status" value="1"/>
</dbReference>